<dbReference type="KEGG" id="lmat:92514889"/>
<dbReference type="Proteomes" id="UP000673552">
    <property type="component" value="Unassembled WGS sequence"/>
</dbReference>
<sequence length="1034" mass="110279">MRGQLAPLLLPSGAPERLCHVHSISRRCIGSTLQWRRCCQVASDSEGAGLQRSYTQRKGALTIALHTARRRVLTPSSPPPRAANLGTGGTSDSGRIHTNLHSGILCVDALATPQLSVPMRSGSLRARRCFSHRRRRHGSATPGEPSTESIETAAALNASDAGTPCVSSNATSMHPAPPCASPSLHTGTSDTHSAMSPVQERLCQLIGTGAWHEALEVLRCHEQEDAIAARRAQASSASGLCLRRAGALMASTGAGECLTAPPIFVSLHEASVWLLLWCGYGTAAWYAWGRSMQAVSSQPSPRLALSLTLFAHIVERDAMRARDMLLFLEMMRGGAAPSSSEAESGHTQEGNPASPSRMWQHLLRQWLWCCSECTTSSKSPSRAHRRTLASFLEGAVENLERCAFASSATLAGQRTDSMAEAVALLLLGLRDVHGTCGKWHHMLKEELATVCEGKRVQSSGNGDGSASAPRLARSAESSPLAFTPVRALIGEAVQSVLWRTPSTTDDLGRNDGERVDQQCHARLRTIFSNAQHNLQRLRGDCSAAVPMDDGAALGAFRVLHTGLVESEGLGDTWAALRSALRSPPVPPPPFSLSRPTAPDSAAAISPVLRRRIKSATARGDWPAALRLCFGDGLRDGLPSEEGRNSSDVVTQNVTSETVKNRSCLRLSTPAEAPVDCFGLLDRLREGLAACEAARPTGVSWQGALTLWNFIRQCDHLHSECSSLPGTTLTAEETDEPLCTTPLSRGRAPLFLSLSRALGRIFFLLASAGRWAEALACFHDTPDAYLDGFMVSQVAHALRCCPSQNRAVLDLWAAWRCRVGDAVDPTESMTHKLLVAMLQTPAVTSSPVSSLSSSSQSPAIVAARVATAVLVAAAETPSSTPATPVTDVPHATVAPGTAVPLDWQRRRHLVRSIVSDRWVGGWADALRVALASCDVPLLVHTVLRRVPAAHLPELFSHVTRTFQAKGIGLSAADRAAVLSLWCERKKWRPGSGTGGKAESSVSFTAAAVATDSEGGGARQDARNTESFLDELLGLD</sequence>
<feature type="compositionally biased region" description="Basic residues" evidence="1">
    <location>
        <begin position="128"/>
        <end position="138"/>
    </location>
</feature>
<reference evidence="3" key="1">
    <citation type="journal article" date="2021" name="Microbiol. Resour. Announc.">
        <title>LGAAP: Leishmaniinae Genome Assembly and Annotation Pipeline.</title>
        <authorList>
            <person name="Almutairi H."/>
            <person name="Urbaniak M.D."/>
            <person name="Bates M.D."/>
            <person name="Jariyapan N."/>
            <person name="Kwakye-Nuako G."/>
            <person name="Thomaz-Soccol V."/>
            <person name="Al-Salem W.S."/>
            <person name="Dillon R.J."/>
            <person name="Bates P.A."/>
            <person name="Gatherer D."/>
        </authorList>
    </citation>
    <scope>NUCLEOTIDE SEQUENCE [LARGE SCALE GENOMIC DNA]</scope>
</reference>
<comment type="caution">
    <text evidence="2">The sequence shown here is derived from an EMBL/GenBank/DDBJ whole genome shotgun (WGS) entry which is preliminary data.</text>
</comment>
<dbReference type="OrthoDB" id="273874at2759"/>
<protein>
    <submittedName>
        <fullName evidence="2">Uncharacterized protein</fullName>
    </submittedName>
</protein>
<accession>A0A836HBZ2</accession>
<reference evidence="3" key="2">
    <citation type="journal article" date="2021" name="Sci. Data">
        <title>Chromosome-scale genome sequencing, assembly and annotation of six genomes from subfamily Leishmaniinae.</title>
        <authorList>
            <person name="Almutairi H."/>
            <person name="Urbaniak M.D."/>
            <person name="Bates M.D."/>
            <person name="Jariyapan N."/>
            <person name="Kwakye-Nuako G."/>
            <person name="Thomaz Soccol V."/>
            <person name="Al-Salem W.S."/>
            <person name="Dillon R.J."/>
            <person name="Bates P.A."/>
            <person name="Gatherer D."/>
        </authorList>
    </citation>
    <scope>NUCLEOTIDE SEQUENCE [LARGE SCALE GENOMIC DNA]</scope>
</reference>
<gene>
    <name evidence="2" type="ORF">LSCM1_04894</name>
</gene>
<proteinExistence type="predicted"/>
<feature type="region of interest" description="Disordered" evidence="1">
    <location>
        <begin position="128"/>
        <end position="149"/>
    </location>
</feature>
<keyword evidence="3" id="KW-1185">Reference proteome</keyword>
<feature type="compositionally biased region" description="Polar residues" evidence="1">
    <location>
        <begin position="183"/>
        <end position="193"/>
    </location>
</feature>
<name>A0A836HBZ2_9TRYP</name>
<dbReference type="GeneID" id="92514889"/>
<feature type="region of interest" description="Disordered" evidence="1">
    <location>
        <begin position="72"/>
        <end position="94"/>
    </location>
</feature>
<evidence type="ECO:0000313" key="2">
    <source>
        <dbReference type="EMBL" id="KAG5483347.1"/>
    </source>
</evidence>
<evidence type="ECO:0000313" key="3">
    <source>
        <dbReference type="Proteomes" id="UP000673552"/>
    </source>
</evidence>
<feature type="region of interest" description="Disordered" evidence="1">
    <location>
        <begin position="166"/>
        <end position="193"/>
    </location>
</feature>
<dbReference type="AlphaFoldDB" id="A0A836HBZ2"/>
<organism evidence="2 3">
    <name type="scientific">Leishmania martiniquensis</name>
    <dbReference type="NCBI Taxonomy" id="1580590"/>
    <lineage>
        <taxon>Eukaryota</taxon>
        <taxon>Discoba</taxon>
        <taxon>Euglenozoa</taxon>
        <taxon>Kinetoplastea</taxon>
        <taxon>Metakinetoplastina</taxon>
        <taxon>Trypanosomatida</taxon>
        <taxon>Trypanosomatidae</taxon>
        <taxon>Leishmaniinae</taxon>
        <taxon>Leishmania</taxon>
    </lineage>
</organism>
<dbReference type="RefSeq" id="XP_067180150.1">
    <property type="nucleotide sequence ID" value="XM_067322377.1"/>
</dbReference>
<dbReference type="EMBL" id="JAFEUZ010000014">
    <property type="protein sequence ID" value="KAG5483347.1"/>
    <property type="molecule type" value="Genomic_DNA"/>
</dbReference>
<evidence type="ECO:0000256" key="1">
    <source>
        <dbReference type="SAM" id="MobiDB-lite"/>
    </source>
</evidence>